<keyword evidence="2" id="KW-1185">Reference proteome</keyword>
<dbReference type="RefSeq" id="WP_208018269.1">
    <property type="nucleotide sequence ID" value="NZ_JAGDQJ010000018.1"/>
</dbReference>
<organism evidence="1 2">
    <name type="scientific">Bacillus arachidis</name>
    <dbReference type="NCBI Taxonomy" id="2819290"/>
    <lineage>
        <taxon>Bacteria</taxon>
        <taxon>Bacillati</taxon>
        <taxon>Bacillota</taxon>
        <taxon>Bacilli</taxon>
        <taxon>Bacillales</taxon>
        <taxon>Bacillaceae</taxon>
        <taxon>Bacillus</taxon>
    </lineage>
</organism>
<reference evidence="1 2" key="1">
    <citation type="submission" date="2021-03" db="EMBL/GenBank/DDBJ databases">
        <title>Identification of novel Bacillus strains.</title>
        <authorList>
            <person name="Xiao Z."/>
            <person name="Li Y."/>
            <person name="Shen J."/>
        </authorList>
    </citation>
    <scope>NUCLEOTIDE SEQUENCE [LARGE SCALE GENOMIC DNA]</scope>
    <source>
        <strain evidence="1 2">SY8</strain>
    </source>
</reference>
<proteinExistence type="predicted"/>
<dbReference type="EMBL" id="JAGDQJ010000018">
    <property type="protein sequence ID" value="MBO1626687.1"/>
    <property type="molecule type" value="Genomic_DNA"/>
</dbReference>
<protein>
    <submittedName>
        <fullName evidence="1">Uncharacterized protein</fullName>
    </submittedName>
</protein>
<gene>
    <name evidence="1" type="ORF">J4P90_15820</name>
</gene>
<name>A0ABS3P1Q8_9BACI</name>
<evidence type="ECO:0000313" key="1">
    <source>
        <dbReference type="EMBL" id="MBO1626687.1"/>
    </source>
</evidence>
<dbReference type="Proteomes" id="UP000677611">
    <property type="component" value="Unassembled WGS sequence"/>
</dbReference>
<accession>A0ABS3P1Q8</accession>
<sequence length="76" mass="8544">MFEEDGIVLLMEPVDERNLRKFILTIPQSIYKRKEISLQYGAAIGEGYTSIIEEIISVHIASEVITAIGYVRAETA</sequence>
<comment type="caution">
    <text evidence="1">The sequence shown here is derived from an EMBL/GenBank/DDBJ whole genome shotgun (WGS) entry which is preliminary data.</text>
</comment>
<evidence type="ECO:0000313" key="2">
    <source>
        <dbReference type="Proteomes" id="UP000677611"/>
    </source>
</evidence>